<proteinExistence type="predicted"/>
<dbReference type="PANTHER" id="PTHR43100">
    <property type="entry name" value="GLUTAMATE SYNTHASE [NADPH] SMALL CHAIN"/>
    <property type="match status" value="1"/>
</dbReference>
<keyword evidence="6" id="KW-0411">Iron-sulfur</keyword>
<dbReference type="SUPFAM" id="SSF54862">
    <property type="entry name" value="4Fe-4S ferredoxins"/>
    <property type="match status" value="1"/>
</dbReference>
<dbReference type="Gene3D" id="3.30.70.20">
    <property type="match status" value="1"/>
</dbReference>
<dbReference type="Pfam" id="PF14691">
    <property type="entry name" value="Fer4_20"/>
    <property type="match status" value="1"/>
</dbReference>
<dbReference type="Pfam" id="PF13510">
    <property type="entry name" value="Fer2_4"/>
    <property type="match status" value="1"/>
</dbReference>
<gene>
    <name evidence="8" type="primary">gltB_1</name>
    <name evidence="8" type="ORF">Poly41_07150</name>
</gene>
<dbReference type="InterPro" id="IPR051394">
    <property type="entry name" value="Glutamate_Synthase"/>
</dbReference>
<protein>
    <submittedName>
        <fullName evidence="8">Glutamate synthase [NADPH] small chain</fullName>
        <ecNumber evidence="8">1.4.1.13</ecNumber>
    </submittedName>
</protein>
<evidence type="ECO:0000256" key="3">
    <source>
        <dbReference type="ARBA" id="ARBA00022737"/>
    </source>
</evidence>
<evidence type="ECO:0000256" key="2">
    <source>
        <dbReference type="ARBA" id="ARBA00022723"/>
    </source>
</evidence>
<dbReference type="FunFam" id="3.30.70.20:FF:000035">
    <property type="entry name" value="Iron hydrogenase 1"/>
    <property type="match status" value="1"/>
</dbReference>
<dbReference type="GO" id="GO:0051539">
    <property type="term" value="F:4 iron, 4 sulfur cluster binding"/>
    <property type="evidence" value="ECO:0007669"/>
    <property type="project" value="UniProtKB-KW"/>
</dbReference>
<dbReference type="SUPFAM" id="SSF54292">
    <property type="entry name" value="2Fe-2S ferredoxin-like"/>
    <property type="match status" value="1"/>
</dbReference>
<keyword evidence="2" id="KW-0479">Metal-binding</keyword>
<dbReference type="OrthoDB" id="9803192at2"/>
<evidence type="ECO:0000256" key="5">
    <source>
        <dbReference type="ARBA" id="ARBA00023004"/>
    </source>
</evidence>
<keyword evidence="4 8" id="KW-0560">Oxidoreductase</keyword>
<dbReference type="Gene3D" id="1.10.1060.10">
    <property type="entry name" value="Alpha-helical ferredoxin"/>
    <property type="match status" value="1"/>
</dbReference>
<name>A0A5C6E0I0_9BACT</name>
<dbReference type="Gene3D" id="3.10.20.440">
    <property type="entry name" value="2Fe-2S iron-sulphur cluster binding domain, sarcosine oxidase, alpha subunit, N-terminal domain"/>
    <property type="match status" value="1"/>
</dbReference>
<dbReference type="InterPro" id="IPR009051">
    <property type="entry name" value="Helical_ferredxn"/>
</dbReference>
<dbReference type="PANTHER" id="PTHR43100:SF2">
    <property type="entry name" value="BNAA03G19380D PROTEIN"/>
    <property type="match status" value="1"/>
</dbReference>
<keyword evidence="1" id="KW-0004">4Fe-4S</keyword>
<dbReference type="InterPro" id="IPR036010">
    <property type="entry name" value="2Fe-2S_ferredoxin-like_sf"/>
</dbReference>
<evidence type="ECO:0000256" key="1">
    <source>
        <dbReference type="ARBA" id="ARBA00022485"/>
    </source>
</evidence>
<dbReference type="EMBL" id="SJPV01000001">
    <property type="protein sequence ID" value="TWU42418.1"/>
    <property type="molecule type" value="Genomic_DNA"/>
</dbReference>
<dbReference type="PROSITE" id="PS51085">
    <property type="entry name" value="2FE2S_FER_2"/>
    <property type="match status" value="1"/>
</dbReference>
<dbReference type="EC" id="1.4.1.13" evidence="8"/>
<dbReference type="RefSeq" id="WP_146524488.1">
    <property type="nucleotide sequence ID" value="NZ_SJPV01000001.1"/>
</dbReference>
<dbReference type="InterPro" id="IPR023753">
    <property type="entry name" value="FAD/NAD-binding_dom"/>
</dbReference>
<dbReference type="GO" id="GO:0004355">
    <property type="term" value="F:glutamate synthase (NADPH) activity"/>
    <property type="evidence" value="ECO:0007669"/>
    <property type="project" value="UniProtKB-EC"/>
</dbReference>
<feature type="domain" description="2Fe-2S ferredoxin-type" evidence="7">
    <location>
        <begin position="2"/>
        <end position="78"/>
    </location>
</feature>
<organism evidence="8 9">
    <name type="scientific">Novipirellula artificiosorum</name>
    <dbReference type="NCBI Taxonomy" id="2528016"/>
    <lineage>
        <taxon>Bacteria</taxon>
        <taxon>Pseudomonadati</taxon>
        <taxon>Planctomycetota</taxon>
        <taxon>Planctomycetia</taxon>
        <taxon>Pirellulales</taxon>
        <taxon>Pirellulaceae</taxon>
        <taxon>Novipirellula</taxon>
    </lineage>
</organism>
<evidence type="ECO:0000259" key="7">
    <source>
        <dbReference type="PROSITE" id="PS51085"/>
    </source>
</evidence>
<dbReference type="Gene3D" id="3.50.50.60">
    <property type="entry name" value="FAD/NAD(P)-binding domain"/>
    <property type="match status" value="1"/>
</dbReference>
<dbReference type="PRINTS" id="PR00419">
    <property type="entry name" value="ADXRDTASE"/>
</dbReference>
<dbReference type="InterPro" id="IPR036188">
    <property type="entry name" value="FAD/NAD-bd_sf"/>
</dbReference>
<comment type="caution">
    <text evidence="8">The sequence shown here is derived from an EMBL/GenBank/DDBJ whole genome shotgun (WGS) entry which is preliminary data.</text>
</comment>
<evidence type="ECO:0000313" key="9">
    <source>
        <dbReference type="Proteomes" id="UP000319143"/>
    </source>
</evidence>
<evidence type="ECO:0000256" key="4">
    <source>
        <dbReference type="ARBA" id="ARBA00023002"/>
    </source>
</evidence>
<reference evidence="8 9" key="1">
    <citation type="submission" date="2019-02" db="EMBL/GenBank/DDBJ databases">
        <title>Deep-cultivation of Planctomycetes and their phenomic and genomic characterization uncovers novel biology.</title>
        <authorList>
            <person name="Wiegand S."/>
            <person name="Jogler M."/>
            <person name="Boedeker C."/>
            <person name="Pinto D."/>
            <person name="Vollmers J."/>
            <person name="Rivas-Marin E."/>
            <person name="Kohn T."/>
            <person name="Peeters S.H."/>
            <person name="Heuer A."/>
            <person name="Rast P."/>
            <person name="Oberbeckmann S."/>
            <person name="Bunk B."/>
            <person name="Jeske O."/>
            <person name="Meyerdierks A."/>
            <person name="Storesund J.E."/>
            <person name="Kallscheuer N."/>
            <person name="Luecker S."/>
            <person name="Lage O.M."/>
            <person name="Pohl T."/>
            <person name="Merkel B.J."/>
            <person name="Hornburger P."/>
            <person name="Mueller R.-W."/>
            <person name="Bruemmer F."/>
            <person name="Labrenz M."/>
            <person name="Spormann A.M."/>
            <person name="Op Den Camp H."/>
            <person name="Overmann J."/>
            <person name="Amann R."/>
            <person name="Jetten M.S.M."/>
            <person name="Mascher T."/>
            <person name="Medema M.H."/>
            <person name="Devos D.P."/>
            <person name="Kaster A.-K."/>
            <person name="Ovreas L."/>
            <person name="Rohde M."/>
            <person name="Galperin M.Y."/>
            <person name="Jogler C."/>
        </authorList>
    </citation>
    <scope>NUCLEOTIDE SEQUENCE [LARGE SCALE GENOMIC DNA]</scope>
    <source>
        <strain evidence="8 9">Poly41</strain>
    </source>
</reference>
<keyword evidence="3" id="KW-0677">Repeat</keyword>
<sequence>MPKLTIDNREVEVEPGETVLDAARKLGIDVPTLCFLKGYKASTSCQVCIVKMADSGRVVPSCGMPAAEGMRIESETPEVHSLRRTALELILSDHVGDCLAPCYFACPAHMDIPKMLREIGDQDLVHAIATIKEDIALPAILGRVCPKPCEKGCRRSGADGPVEVCDLKRTVADRDLESGDPYIPECAADSGKRVAVVGAGPTGLAAAFHLRREGHHVKLIDAEDRAGGRLWHEFPKDLPEEVLAGEVAVILRMEIDFASNTRLGTDIALSELQQSFDAVLLCCGGDAKEEAKDWGLKISRRGVDVNAGTFETGTPGVFAAGNAIRGKGLVVRSVADGKEAAAAIDQYVRGETITPVARPFSSRIGKIPGDELPEFLANGTPGARLPASKPTDNPLDLPVASEQANRCLACGCIAHGNCSLEHYAAQYGADQARYQSGRRAYVQVNRSGSVIYEPGKCINCELCVQIANQAQDALGLSFVGRGFDVRIGVPFHGTMEEALGSVASKCIGACPTGALYFSVKHQVQPGCQACDSNA</sequence>
<dbReference type="GO" id="GO:0046872">
    <property type="term" value="F:metal ion binding"/>
    <property type="evidence" value="ECO:0007669"/>
    <property type="project" value="UniProtKB-KW"/>
</dbReference>
<dbReference type="InterPro" id="IPR001041">
    <property type="entry name" value="2Fe-2S_ferredoxin-type"/>
</dbReference>
<accession>A0A5C6E0I0</accession>
<dbReference type="InterPro" id="IPR028261">
    <property type="entry name" value="DPD_II"/>
</dbReference>
<dbReference type="Pfam" id="PF07992">
    <property type="entry name" value="Pyr_redox_2"/>
    <property type="match status" value="1"/>
</dbReference>
<dbReference type="AlphaFoldDB" id="A0A5C6E0I0"/>
<dbReference type="Proteomes" id="UP000319143">
    <property type="component" value="Unassembled WGS sequence"/>
</dbReference>
<dbReference type="SUPFAM" id="SSF51971">
    <property type="entry name" value="Nucleotide-binding domain"/>
    <property type="match status" value="1"/>
</dbReference>
<evidence type="ECO:0000256" key="6">
    <source>
        <dbReference type="ARBA" id="ARBA00023014"/>
    </source>
</evidence>
<dbReference type="CDD" id="cd00207">
    <property type="entry name" value="fer2"/>
    <property type="match status" value="1"/>
</dbReference>
<keyword evidence="9" id="KW-1185">Reference proteome</keyword>
<keyword evidence="5" id="KW-0408">Iron</keyword>
<dbReference type="InterPro" id="IPR042204">
    <property type="entry name" value="2Fe-2S-bd_N"/>
</dbReference>
<evidence type="ECO:0000313" key="8">
    <source>
        <dbReference type="EMBL" id="TWU42418.1"/>
    </source>
</evidence>